<feature type="chain" id="PRO_5032620890" description="Secreted protein with PEP-CTERM sorting signal" evidence="2">
    <location>
        <begin position="21"/>
        <end position="181"/>
    </location>
</feature>
<keyword evidence="4" id="KW-1185">Reference proteome</keyword>
<dbReference type="AlphaFoldDB" id="A0A844FZ40"/>
<evidence type="ECO:0000313" key="4">
    <source>
        <dbReference type="Proteomes" id="UP000435649"/>
    </source>
</evidence>
<dbReference type="EMBL" id="VUNS01000002">
    <property type="protein sequence ID" value="MST95905.1"/>
    <property type="molecule type" value="Genomic_DNA"/>
</dbReference>
<keyword evidence="2" id="KW-0732">Signal</keyword>
<keyword evidence="1" id="KW-1133">Transmembrane helix</keyword>
<feature type="transmembrane region" description="Helical" evidence="1">
    <location>
        <begin position="157"/>
        <end position="176"/>
    </location>
</feature>
<protein>
    <recommendedName>
        <fullName evidence="5">Secreted protein with PEP-CTERM sorting signal</fullName>
    </recommendedName>
</protein>
<evidence type="ECO:0000256" key="2">
    <source>
        <dbReference type="SAM" id="SignalP"/>
    </source>
</evidence>
<name>A0A844FZ40_9BACT</name>
<evidence type="ECO:0008006" key="5">
    <source>
        <dbReference type="Google" id="ProtNLM"/>
    </source>
</evidence>
<comment type="caution">
    <text evidence="3">The sequence shown here is derived from an EMBL/GenBank/DDBJ whole genome shotgun (WGS) entry which is preliminary data.</text>
</comment>
<feature type="signal peptide" evidence="2">
    <location>
        <begin position="1"/>
        <end position="20"/>
    </location>
</feature>
<accession>A0A844FZ40</accession>
<gene>
    <name evidence="3" type="ORF">FYJ85_02455</name>
</gene>
<keyword evidence="1" id="KW-0812">Transmembrane</keyword>
<organism evidence="3 4">
    <name type="scientific">Victivallis lenta</name>
    <dbReference type="NCBI Taxonomy" id="2606640"/>
    <lineage>
        <taxon>Bacteria</taxon>
        <taxon>Pseudomonadati</taxon>
        <taxon>Lentisphaerota</taxon>
        <taxon>Lentisphaeria</taxon>
        <taxon>Victivallales</taxon>
        <taxon>Victivallaceae</taxon>
        <taxon>Victivallis</taxon>
    </lineage>
</organism>
<dbReference type="Proteomes" id="UP000435649">
    <property type="component" value="Unassembled WGS sequence"/>
</dbReference>
<evidence type="ECO:0000313" key="3">
    <source>
        <dbReference type="EMBL" id="MST95905.1"/>
    </source>
</evidence>
<keyword evidence="1" id="KW-0472">Membrane</keyword>
<reference evidence="3 4" key="1">
    <citation type="submission" date="2019-08" db="EMBL/GenBank/DDBJ databases">
        <title>In-depth cultivation of the pig gut microbiome towards novel bacterial diversity and tailored functional studies.</title>
        <authorList>
            <person name="Wylensek D."/>
            <person name="Hitch T.C.A."/>
            <person name="Clavel T."/>
        </authorList>
    </citation>
    <scope>NUCLEOTIDE SEQUENCE [LARGE SCALE GENOMIC DNA]</scope>
    <source>
        <strain evidence="3 4">BBE-744-WT-12</strain>
    </source>
</reference>
<proteinExistence type="predicted"/>
<evidence type="ECO:0000256" key="1">
    <source>
        <dbReference type="SAM" id="Phobius"/>
    </source>
</evidence>
<sequence>MVKKAWLSVLAAVLCIPLLAAHQYELNFGGRGENGSISVLENLESLSLQVSFKSAGGAGLGYYTYRDEPSKNTPGDRLFGKQDGGTIDLGPFAAGDNIGFFLKRKNGSIVSDFSFLEKDGVLYLTFDKNGGSGGDEFVQIGSITATPSAPAPSGQPLPGVVAALAVGGMAVAAGRWRRRKA</sequence>